<dbReference type="Proteomes" id="UP000887159">
    <property type="component" value="Unassembled WGS sequence"/>
</dbReference>
<sequence>MHTVGQTHRSPHVNRRLKNYSNENHRNLSSAIDRDSSPLGIIATGDKKLGFLLYGQQSQRTSANWISPRSPCKQKFL</sequence>
<name>A0A8X6RHW0_TRICX</name>
<proteinExistence type="predicted"/>
<reference evidence="1" key="1">
    <citation type="submission" date="2020-08" db="EMBL/GenBank/DDBJ databases">
        <title>Multicomponent nature underlies the extraordinary mechanical properties of spider dragline silk.</title>
        <authorList>
            <person name="Kono N."/>
            <person name="Nakamura H."/>
            <person name="Mori M."/>
            <person name="Yoshida Y."/>
            <person name="Ohtoshi R."/>
            <person name="Malay A.D."/>
            <person name="Moran D.A.P."/>
            <person name="Tomita M."/>
            <person name="Numata K."/>
            <person name="Arakawa K."/>
        </authorList>
    </citation>
    <scope>NUCLEOTIDE SEQUENCE</scope>
</reference>
<accession>A0A8X6RHW0</accession>
<keyword evidence="2" id="KW-1185">Reference proteome</keyword>
<dbReference type="EMBL" id="BMAU01021168">
    <property type="protein sequence ID" value="GFX92839.1"/>
    <property type="molecule type" value="Genomic_DNA"/>
</dbReference>
<comment type="caution">
    <text evidence="1">The sequence shown here is derived from an EMBL/GenBank/DDBJ whole genome shotgun (WGS) entry which is preliminary data.</text>
</comment>
<evidence type="ECO:0000313" key="1">
    <source>
        <dbReference type="EMBL" id="GFX92839.1"/>
    </source>
</evidence>
<gene>
    <name evidence="1" type="ORF">TNCV_2657531</name>
</gene>
<protein>
    <submittedName>
        <fullName evidence="1">Uncharacterized protein</fullName>
    </submittedName>
</protein>
<evidence type="ECO:0000313" key="2">
    <source>
        <dbReference type="Proteomes" id="UP000887159"/>
    </source>
</evidence>
<organism evidence="1 2">
    <name type="scientific">Trichonephila clavipes</name>
    <name type="common">Golden silk orbweaver</name>
    <name type="synonym">Nephila clavipes</name>
    <dbReference type="NCBI Taxonomy" id="2585209"/>
    <lineage>
        <taxon>Eukaryota</taxon>
        <taxon>Metazoa</taxon>
        <taxon>Ecdysozoa</taxon>
        <taxon>Arthropoda</taxon>
        <taxon>Chelicerata</taxon>
        <taxon>Arachnida</taxon>
        <taxon>Araneae</taxon>
        <taxon>Araneomorphae</taxon>
        <taxon>Entelegynae</taxon>
        <taxon>Araneoidea</taxon>
        <taxon>Nephilidae</taxon>
        <taxon>Trichonephila</taxon>
    </lineage>
</organism>
<dbReference type="AlphaFoldDB" id="A0A8X6RHW0"/>